<evidence type="ECO:0000313" key="2">
    <source>
        <dbReference type="EMBL" id="MDH0148148.1"/>
    </source>
</evidence>
<organism evidence="2 3">
    <name type="scientific">Stutzerimonas stutzeri</name>
    <name type="common">Pseudomonas stutzeri</name>
    <dbReference type="NCBI Taxonomy" id="316"/>
    <lineage>
        <taxon>Bacteria</taxon>
        <taxon>Pseudomonadati</taxon>
        <taxon>Pseudomonadota</taxon>
        <taxon>Gammaproteobacteria</taxon>
        <taxon>Pseudomonadales</taxon>
        <taxon>Pseudomonadaceae</taxon>
        <taxon>Stutzerimonas</taxon>
    </lineage>
</organism>
<accession>A0A4S2B4M7</accession>
<dbReference type="CDD" id="cd04301">
    <property type="entry name" value="NAT_SF"/>
    <property type="match status" value="1"/>
</dbReference>
<dbReference type="InterPro" id="IPR016181">
    <property type="entry name" value="Acyl_CoA_acyltransferase"/>
</dbReference>
<reference evidence="2" key="1">
    <citation type="submission" date="2022-09" db="EMBL/GenBank/DDBJ databases">
        <title>Intensive care unit water sources are persistently colonized with multi-drug resistant bacteria and are the site of extensive horizontal gene transfer of antibiotic resistance genes.</title>
        <authorList>
            <person name="Diorio-Toth L."/>
        </authorList>
    </citation>
    <scope>NUCLEOTIDE SEQUENCE</scope>
    <source>
        <strain evidence="2">GD04147</strain>
    </source>
</reference>
<dbReference type="EMBL" id="JAODZE010000023">
    <property type="protein sequence ID" value="MDH0148148.1"/>
    <property type="molecule type" value="Genomic_DNA"/>
</dbReference>
<dbReference type="AlphaFoldDB" id="A0A4S2B4M7"/>
<protein>
    <submittedName>
        <fullName evidence="2">GNAT family N-acetyltransferase</fullName>
    </submittedName>
</protein>
<dbReference type="Gene3D" id="3.40.630.30">
    <property type="match status" value="1"/>
</dbReference>
<dbReference type="RefSeq" id="WP_043942098.1">
    <property type="nucleotide sequence ID" value="NZ_BCAJ01000006.1"/>
</dbReference>
<feature type="domain" description="N-acetyltransferase" evidence="1">
    <location>
        <begin position="43"/>
        <end position="96"/>
    </location>
</feature>
<name>A0A4S2B4M7_STUST</name>
<sequence>MIIFDPLRDFFHRRQATKLTEQASAVQLVIERSESLRGNFVFPGPDITVAIQLDGQRVGRVNYGVSPLNDRVYISDFHISPAHRRRGIGLAALWRLWCQHLVPLTPMHEVGTSTEFWAKARKRFAGAGAELTRDIRTSDQDAEQQRWLHLVPEPEHERLIRELEASPEWPSIKAELKMRGNNKGR</sequence>
<evidence type="ECO:0000313" key="3">
    <source>
        <dbReference type="Proteomes" id="UP001158076"/>
    </source>
</evidence>
<proteinExistence type="predicted"/>
<dbReference type="Proteomes" id="UP001158076">
    <property type="component" value="Unassembled WGS sequence"/>
</dbReference>
<dbReference type="GO" id="GO:0016747">
    <property type="term" value="F:acyltransferase activity, transferring groups other than amino-acyl groups"/>
    <property type="evidence" value="ECO:0007669"/>
    <property type="project" value="InterPro"/>
</dbReference>
<dbReference type="Pfam" id="PF00583">
    <property type="entry name" value="Acetyltransf_1"/>
    <property type="match status" value="1"/>
</dbReference>
<comment type="caution">
    <text evidence="2">The sequence shown here is derived from an EMBL/GenBank/DDBJ whole genome shotgun (WGS) entry which is preliminary data.</text>
</comment>
<evidence type="ECO:0000259" key="1">
    <source>
        <dbReference type="Pfam" id="PF00583"/>
    </source>
</evidence>
<gene>
    <name evidence="2" type="ORF">N7335_17290</name>
</gene>
<dbReference type="SUPFAM" id="SSF55729">
    <property type="entry name" value="Acyl-CoA N-acyltransferases (Nat)"/>
    <property type="match status" value="1"/>
</dbReference>
<dbReference type="InterPro" id="IPR000182">
    <property type="entry name" value="GNAT_dom"/>
</dbReference>